<sequence length="45" mass="5191">CEDICWVKRNCLTTSQGNKRPPDPSSLFQRTKEHCLMGIKGTVRR</sequence>
<dbReference type="Pfam" id="PF05063">
    <property type="entry name" value="MT-A70"/>
    <property type="match status" value="1"/>
</dbReference>
<accession>A0A915HTN8</accession>
<reference evidence="7" key="1">
    <citation type="submission" date="2022-11" db="UniProtKB">
        <authorList>
            <consortium name="WormBaseParasite"/>
        </authorList>
    </citation>
    <scope>IDENTIFICATION</scope>
</reference>
<proteinExistence type="inferred from homology"/>
<name>A0A915HTN8_ROMCU</name>
<dbReference type="GO" id="GO:0003729">
    <property type="term" value="F:mRNA binding"/>
    <property type="evidence" value="ECO:0007669"/>
    <property type="project" value="TreeGrafter"/>
</dbReference>
<evidence type="ECO:0000313" key="7">
    <source>
        <dbReference type="WBParaSite" id="nRc.2.0.1.t05268-RA"/>
    </source>
</evidence>
<protein>
    <recommendedName>
        <fullName evidence="4">N(6)-adenosine-methyltransferase non-catalytic subunit METTL14</fullName>
    </recommendedName>
    <alternativeName>
        <fullName evidence="3">Methyltransferase-like protein 14</fullName>
    </alternativeName>
</protein>
<dbReference type="WBParaSite" id="nRc.2.0.1.t05268-RA">
    <property type="protein sequence ID" value="nRc.2.0.1.t05268-RA"/>
    <property type="gene ID" value="nRc.2.0.1.g05268"/>
</dbReference>
<dbReference type="AlphaFoldDB" id="A0A915HTN8"/>
<dbReference type="PROSITE" id="PS51143">
    <property type="entry name" value="MT_A70"/>
    <property type="match status" value="1"/>
</dbReference>
<dbReference type="Proteomes" id="UP000887565">
    <property type="component" value="Unplaced"/>
</dbReference>
<dbReference type="PANTHER" id="PTHR13107:SF0">
    <property type="entry name" value="N6-ADENOSINE-METHYLTRANSFERASE NON-CATALYTIC SUBUNIT"/>
    <property type="match status" value="1"/>
</dbReference>
<comment type="similarity">
    <text evidence="5">Belongs to the MT-A70-like family.</text>
</comment>
<comment type="subcellular location">
    <subcellularLocation>
        <location evidence="1">Nucleus</location>
    </subcellularLocation>
</comment>
<organism evidence="6 7">
    <name type="scientific">Romanomermis culicivorax</name>
    <name type="common">Nematode worm</name>
    <dbReference type="NCBI Taxonomy" id="13658"/>
    <lineage>
        <taxon>Eukaryota</taxon>
        <taxon>Metazoa</taxon>
        <taxon>Ecdysozoa</taxon>
        <taxon>Nematoda</taxon>
        <taxon>Enoplea</taxon>
        <taxon>Dorylaimia</taxon>
        <taxon>Mermithida</taxon>
        <taxon>Mermithoidea</taxon>
        <taxon>Mermithidae</taxon>
        <taxon>Romanomermis</taxon>
    </lineage>
</organism>
<keyword evidence="2" id="KW-0539">Nucleus</keyword>
<dbReference type="InterPro" id="IPR007757">
    <property type="entry name" value="MT-A70-like"/>
</dbReference>
<evidence type="ECO:0000256" key="1">
    <source>
        <dbReference type="ARBA" id="ARBA00004123"/>
    </source>
</evidence>
<dbReference type="GO" id="GO:0005634">
    <property type="term" value="C:nucleus"/>
    <property type="evidence" value="ECO:0007669"/>
    <property type="project" value="UniProtKB-SubCell"/>
</dbReference>
<dbReference type="InterPro" id="IPR045123">
    <property type="entry name" value="METTL14-like"/>
</dbReference>
<evidence type="ECO:0000313" key="6">
    <source>
        <dbReference type="Proteomes" id="UP000887565"/>
    </source>
</evidence>
<dbReference type="GO" id="GO:0036396">
    <property type="term" value="C:RNA N6-methyladenosine methyltransferase complex"/>
    <property type="evidence" value="ECO:0007669"/>
    <property type="project" value="TreeGrafter"/>
</dbReference>
<evidence type="ECO:0000256" key="5">
    <source>
        <dbReference type="PROSITE-ProRule" id="PRU00489"/>
    </source>
</evidence>
<evidence type="ECO:0000256" key="2">
    <source>
        <dbReference type="ARBA" id="ARBA00023242"/>
    </source>
</evidence>
<evidence type="ECO:0000256" key="4">
    <source>
        <dbReference type="ARBA" id="ARBA00049757"/>
    </source>
</evidence>
<evidence type="ECO:0000256" key="3">
    <source>
        <dbReference type="ARBA" id="ARBA00032942"/>
    </source>
</evidence>
<keyword evidence="6" id="KW-1185">Reference proteome</keyword>
<dbReference type="PANTHER" id="PTHR13107">
    <property type="entry name" value="N6-ADENOSINE-METHYLTRANSFERASE NON-CATALYTIC SUBUNIT"/>
    <property type="match status" value="1"/>
</dbReference>